<dbReference type="OrthoDB" id="991964at2759"/>
<gene>
    <name evidence="1" type="ORF">Gogos_018226</name>
</gene>
<accession>A0A7J9BDF0</accession>
<comment type="caution">
    <text evidence="1">The sequence shown here is derived from an EMBL/GenBank/DDBJ whole genome shotgun (WGS) entry which is preliminary data.</text>
</comment>
<evidence type="ECO:0000313" key="2">
    <source>
        <dbReference type="Proteomes" id="UP000593579"/>
    </source>
</evidence>
<keyword evidence="2" id="KW-1185">Reference proteome</keyword>
<protein>
    <submittedName>
        <fullName evidence="1">Uncharacterized protein</fullName>
    </submittedName>
</protein>
<dbReference type="EMBL" id="JABEZY010000002">
    <property type="protein sequence ID" value="MBA0734296.1"/>
    <property type="molecule type" value="Genomic_DNA"/>
</dbReference>
<sequence length="110" mass="13045">MLSFVKVRGINVLITKMNICQFYNAPYYYRDSLYKIDLKEFKNVDAEEILRFSMEGKEMWTYRIGTSIPETFNQELMTPKVKIWMKFVCLGIWPTVDMSKISPIHAIIAY</sequence>
<feature type="non-terminal residue" evidence="1">
    <location>
        <position position="110"/>
    </location>
</feature>
<reference evidence="1 2" key="1">
    <citation type="journal article" date="2019" name="Genome Biol. Evol.">
        <title>Insights into the evolution of the New World diploid cottons (Gossypium, subgenus Houzingenia) based on genome sequencing.</title>
        <authorList>
            <person name="Grover C.E."/>
            <person name="Arick M.A. 2nd"/>
            <person name="Thrash A."/>
            <person name="Conover J.L."/>
            <person name="Sanders W.S."/>
            <person name="Peterson D.G."/>
            <person name="Frelichowski J.E."/>
            <person name="Scheffler J.A."/>
            <person name="Scheffler B.E."/>
            <person name="Wendel J.F."/>
        </authorList>
    </citation>
    <scope>NUCLEOTIDE SEQUENCE [LARGE SCALE GENOMIC DNA]</scope>
    <source>
        <strain evidence="1">5</strain>
        <tissue evidence="1">Leaf</tissue>
    </source>
</reference>
<evidence type="ECO:0000313" key="1">
    <source>
        <dbReference type="EMBL" id="MBA0734296.1"/>
    </source>
</evidence>
<dbReference type="AlphaFoldDB" id="A0A7J9BDF0"/>
<dbReference type="Proteomes" id="UP000593579">
    <property type="component" value="Unassembled WGS sequence"/>
</dbReference>
<organism evidence="1 2">
    <name type="scientific">Gossypium gossypioides</name>
    <name type="common">Mexican cotton</name>
    <name type="synonym">Selera gossypioides</name>
    <dbReference type="NCBI Taxonomy" id="34282"/>
    <lineage>
        <taxon>Eukaryota</taxon>
        <taxon>Viridiplantae</taxon>
        <taxon>Streptophyta</taxon>
        <taxon>Embryophyta</taxon>
        <taxon>Tracheophyta</taxon>
        <taxon>Spermatophyta</taxon>
        <taxon>Magnoliopsida</taxon>
        <taxon>eudicotyledons</taxon>
        <taxon>Gunneridae</taxon>
        <taxon>Pentapetalae</taxon>
        <taxon>rosids</taxon>
        <taxon>malvids</taxon>
        <taxon>Malvales</taxon>
        <taxon>Malvaceae</taxon>
        <taxon>Malvoideae</taxon>
        <taxon>Gossypium</taxon>
    </lineage>
</organism>
<name>A0A7J9BDF0_GOSGO</name>
<proteinExistence type="predicted"/>